<proteinExistence type="inferred from homology"/>
<name>A0ABZ0IXK0_9BACT</name>
<dbReference type="Pfam" id="PF02746">
    <property type="entry name" value="MR_MLE_N"/>
    <property type="match status" value="1"/>
</dbReference>
<dbReference type="InterPro" id="IPR029065">
    <property type="entry name" value="Enolase_C-like"/>
</dbReference>
<organism evidence="7 8">
    <name type="scientific">Imperialibacter roseus</name>
    <dbReference type="NCBI Taxonomy" id="1324217"/>
    <lineage>
        <taxon>Bacteria</taxon>
        <taxon>Pseudomonadati</taxon>
        <taxon>Bacteroidota</taxon>
        <taxon>Cytophagia</taxon>
        <taxon>Cytophagales</taxon>
        <taxon>Flammeovirgaceae</taxon>
        <taxon>Imperialibacter</taxon>
    </lineage>
</organism>
<dbReference type="Proteomes" id="UP001302349">
    <property type="component" value="Chromosome"/>
</dbReference>
<dbReference type="Pfam" id="PF13378">
    <property type="entry name" value="MR_MLE_C"/>
    <property type="match status" value="1"/>
</dbReference>
<dbReference type="PANTHER" id="PTHR48073">
    <property type="entry name" value="O-SUCCINYLBENZOATE SYNTHASE-RELATED"/>
    <property type="match status" value="1"/>
</dbReference>
<comment type="cofactor">
    <cofactor evidence="5">
        <name>Mg(2+)</name>
        <dbReference type="ChEBI" id="CHEBI:18420"/>
    </cofactor>
    <text evidence="5">Binds 1 Mg(2+) ion per subunit.</text>
</comment>
<dbReference type="InterPro" id="IPR036849">
    <property type="entry name" value="Enolase-like_C_sf"/>
</dbReference>
<dbReference type="Gene3D" id="3.20.20.120">
    <property type="entry name" value="Enolase-like C-terminal domain"/>
    <property type="match status" value="1"/>
</dbReference>
<gene>
    <name evidence="7" type="ORF">RT717_12840</name>
</gene>
<accession>A0ABZ0IXK0</accession>
<evidence type="ECO:0000256" key="5">
    <source>
        <dbReference type="RuleBase" id="RU366006"/>
    </source>
</evidence>
<dbReference type="CDD" id="cd03319">
    <property type="entry name" value="L-Ala-DL-Glu_epimerase"/>
    <property type="match status" value="1"/>
</dbReference>
<keyword evidence="3 5" id="KW-0460">Magnesium</keyword>
<keyword evidence="8" id="KW-1185">Reference proteome</keyword>
<protein>
    <recommendedName>
        <fullName evidence="5">Dipeptide epimerase</fullName>
        <ecNumber evidence="5">5.1.1.-</ecNumber>
    </recommendedName>
</protein>
<feature type="domain" description="Mandelate racemase/muconate lactonizing enzyme C-terminal" evidence="6">
    <location>
        <begin position="141"/>
        <end position="231"/>
    </location>
</feature>
<evidence type="ECO:0000313" key="8">
    <source>
        <dbReference type="Proteomes" id="UP001302349"/>
    </source>
</evidence>
<dbReference type="InterPro" id="IPR013342">
    <property type="entry name" value="Mandelate_racemase_C"/>
</dbReference>
<dbReference type="EMBL" id="CP136051">
    <property type="protein sequence ID" value="WOK09526.1"/>
    <property type="molecule type" value="Genomic_DNA"/>
</dbReference>
<dbReference type="InterPro" id="IPR029017">
    <property type="entry name" value="Enolase-like_N"/>
</dbReference>
<sequence length="355" mass="38715">MRIKEINIRKENLELAKPYSISYKTVDSVENVIVELVADNGMVGMGVANPSKYVVNEDVGECYKTLTSSDLSFLKGSDVSCFYELLNGIHTNFDSSAGCRVALDVALHDLFTQSLGVPLVHFLGAHHKSMATSVTIGIMSIEETHREADDFIKGGFKILKVKLGKTIEEDIERTIALRKHIGNKALIRIDANQGWDFDETISYVSATKDLDIELIEQPLKQSAIAEYRKFPDYVKNLVAADESLVGPADAFSLANNPKAAGIYNIKLMKCGGIQPAREIATIARQAGIDLMWGCNDESIISIAAGLHVAFSCPHTKYIDLDGSLDLAKDVVSGGFTIKEGMMSLIDKPGLGVKKL</sequence>
<evidence type="ECO:0000256" key="3">
    <source>
        <dbReference type="ARBA" id="ARBA00022842"/>
    </source>
</evidence>
<dbReference type="SMART" id="SM00922">
    <property type="entry name" value="MR_MLE"/>
    <property type="match status" value="1"/>
</dbReference>
<evidence type="ECO:0000256" key="4">
    <source>
        <dbReference type="ARBA" id="ARBA00023235"/>
    </source>
</evidence>
<dbReference type="InterPro" id="IPR013341">
    <property type="entry name" value="Mandelate_racemase_N_dom"/>
</dbReference>
<evidence type="ECO:0000313" key="7">
    <source>
        <dbReference type="EMBL" id="WOK09526.1"/>
    </source>
</evidence>
<keyword evidence="2 5" id="KW-0479">Metal-binding</keyword>
<dbReference type="SFLD" id="SFLDS00001">
    <property type="entry name" value="Enolase"/>
    <property type="match status" value="1"/>
</dbReference>
<dbReference type="EC" id="5.1.1.-" evidence="5"/>
<evidence type="ECO:0000256" key="1">
    <source>
        <dbReference type="ARBA" id="ARBA00008031"/>
    </source>
</evidence>
<dbReference type="InterPro" id="IPR034603">
    <property type="entry name" value="Dipeptide_epimerase"/>
</dbReference>
<dbReference type="RefSeq" id="WP_317492141.1">
    <property type="nucleotide sequence ID" value="NZ_CP136051.1"/>
</dbReference>
<comment type="similarity">
    <text evidence="1 5">Belongs to the mandelate racemase/muconate lactonizing enzyme family.</text>
</comment>
<dbReference type="SFLD" id="SFLDG00180">
    <property type="entry name" value="muconate_cycloisomerase"/>
    <property type="match status" value="1"/>
</dbReference>
<dbReference type="Gene3D" id="3.30.390.10">
    <property type="entry name" value="Enolase-like, N-terminal domain"/>
    <property type="match status" value="1"/>
</dbReference>
<dbReference type="SUPFAM" id="SSF51604">
    <property type="entry name" value="Enolase C-terminal domain-like"/>
    <property type="match status" value="1"/>
</dbReference>
<keyword evidence="4 5" id="KW-0413">Isomerase</keyword>
<dbReference type="SUPFAM" id="SSF54826">
    <property type="entry name" value="Enolase N-terminal domain-like"/>
    <property type="match status" value="1"/>
</dbReference>
<dbReference type="PANTHER" id="PTHR48073:SF2">
    <property type="entry name" value="O-SUCCINYLBENZOATE SYNTHASE"/>
    <property type="match status" value="1"/>
</dbReference>
<reference evidence="7 8" key="1">
    <citation type="journal article" date="2023" name="Microbiol. Resour. Announc.">
        <title>Complete Genome Sequence of Imperialibacter roseus strain P4T.</title>
        <authorList>
            <person name="Tizabi D.R."/>
            <person name="Bachvaroff T."/>
            <person name="Hill R.T."/>
        </authorList>
    </citation>
    <scope>NUCLEOTIDE SEQUENCE [LARGE SCALE GENOMIC DNA]</scope>
    <source>
        <strain evidence="7 8">P4T</strain>
    </source>
</reference>
<evidence type="ECO:0000259" key="6">
    <source>
        <dbReference type="SMART" id="SM00922"/>
    </source>
</evidence>
<evidence type="ECO:0000256" key="2">
    <source>
        <dbReference type="ARBA" id="ARBA00022723"/>
    </source>
</evidence>